<dbReference type="GO" id="GO:0035303">
    <property type="term" value="P:regulation of dephosphorylation"/>
    <property type="evidence" value="ECO:0007669"/>
    <property type="project" value="InterPro"/>
</dbReference>
<gene>
    <name evidence="4" type="primary">PPP2R3C_1</name>
    <name evidence="4" type="ORF">HK097_000877</name>
</gene>
<keyword evidence="5" id="KW-1185">Reference proteome</keyword>
<feature type="non-terminal residue" evidence="4">
    <location>
        <position position="1"/>
    </location>
</feature>
<feature type="region of interest" description="Disordered" evidence="3">
    <location>
        <begin position="21"/>
        <end position="41"/>
    </location>
</feature>
<evidence type="ECO:0000256" key="2">
    <source>
        <dbReference type="ARBA" id="ARBA00022490"/>
    </source>
</evidence>
<dbReference type="GO" id="GO:0005819">
    <property type="term" value="C:spindle"/>
    <property type="evidence" value="ECO:0007669"/>
    <property type="project" value="TreeGrafter"/>
</dbReference>
<organism evidence="4 5">
    <name type="scientific">Rhizophlyctis rosea</name>
    <dbReference type="NCBI Taxonomy" id="64517"/>
    <lineage>
        <taxon>Eukaryota</taxon>
        <taxon>Fungi</taxon>
        <taxon>Fungi incertae sedis</taxon>
        <taxon>Chytridiomycota</taxon>
        <taxon>Chytridiomycota incertae sedis</taxon>
        <taxon>Chytridiomycetes</taxon>
        <taxon>Rhizophlyctidales</taxon>
        <taxon>Rhizophlyctidaceae</taxon>
        <taxon>Rhizophlyctis</taxon>
    </lineage>
</organism>
<comment type="caution">
    <text evidence="4">The sequence shown here is derived from an EMBL/GenBank/DDBJ whole genome shotgun (WGS) entry which is preliminary data.</text>
</comment>
<sequence>MHTDADMQNAIRALEEALGDFVLSAPSPTPSETAEEEEDRFQQILKEQQEKRDPKKALPRFFFKKSADPGDNPVSTALTAASYEQFLEHQTDQLLTNEELDVLWDLLCEQSSDGDDENRKISFVNFEIVSSMLPPKLQVFFKASTFLHFAQDEDGLIPVLQFFNYVLRKVSLLQARLDMSAYDNDHDGFLTED</sequence>
<evidence type="ECO:0000313" key="4">
    <source>
        <dbReference type="EMBL" id="KAJ3046412.1"/>
    </source>
</evidence>
<dbReference type="GO" id="GO:0030865">
    <property type="term" value="P:cortical cytoskeleton organization"/>
    <property type="evidence" value="ECO:0007669"/>
    <property type="project" value="TreeGrafter"/>
</dbReference>
<accession>A0AAD5S7U2</accession>
<evidence type="ECO:0000256" key="1">
    <source>
        <dbReference type="ARBA" id="ARBA00004496"/>
    </source>
</evidence>
<evidence type="ECO:0000313" key="5">
    <source>
        <dbReference type="Proteomes" id="UP001212841"/>
    </source>
</evidence>
<dbReference type="GO" id="GO:0005737">
    <property type="term" value="C:cytoplasm"/>
    <property type="evidence" value="ECO:0007669"/>
    <property type="project" value="UniProtKB-SubCell"/>
</dbReference>
<reference evidence="4" key="1">
    <citation type="submission" date="2020-05" db="EMBL/GenBank/DDBJ databases">
        <title>Phylogenomic resolution of chytrid fungi.</title>
        <authorList>
            <person name="Stajich J.E."/>
            <person name="Amses K."/>
            <person name="Simmons R."/>
            <person name="Seto K."/>
            <person name="Myers J."/>
            <person name="Bonds A."/>
            <person name="Quandt C.A."/>
            <person name="Barry K."/>
            <person name="Liu P."/>
            <person name="Grigoriev I."/>
            <person name="Longcore J.E."/>
            <person name="James T.Y."/>
        </authorList>
    </citation>
    <scope>NUCLEOTIDE SEQUENCE</scope>
    <source>
        <strain evidence="4">JEL0318</strain>
    </source>
</reference>
<name>A0AAD5S7U2_9FUNG</name>
<comment type="subcellular location">
    <subcellularLocation>
        <location evidence="1">Cytoplasm</location>
    </subcellularLocation>
</comment>
<keyword evidence="2" id="KW-0963">Cytoplasm</keyword>
<dbReference type="AlphaFoldDB" id="A0AAD5S7U2"/>
<dbReference type="PANTHER" id="PTHR12085">
    <property type="entry name" value="SERINE/THREONINE-PROTEIN PHOSPHATASE 2A REGULATORY SUBUNIT B'' SUBUNIT GAMMA"/>
    <property type="match status" value="1"/>
</dbReference>
<dbReference type="EMBL" id="JADGJD010001172">
    <property type="protein sequence ID" value="KAJ3046412.1"/>
    <property type="molecule type" value="Genomic_DNA"/>
</dbReference>
<proteinExistence type="predicted"/>
<protein>
    <submittedName>
        <fullName evidence="4">Serine/threonine-protein phosphatase 2A regulatory subunit B'' subunit gamma</fullName>
    </submittedName>
</protein>
<dbReference type="PANTHER" id="PTHR12085:SF3">
    <property type="entry name" value="SERINE_THREONINE-PROTEIN PHOSPHATASE 2A REGULATORY SUBUNIT B'' SUBUNIT GAMMA"/>
    <property type="match status" value="1"/>
</dbReference>
<dbReference type="GO" id="GO:0000226">
    <property type="term" value="P:microtubule cytoskeleton organization"/>
    <property type="evidence" value="ECO:0007669"/>
    <property type="project" value="TreeGrafter"/>
</dbReference>
<dbReference type="InterPro" id="IPR039865">
    <property type="entry name" value="PPP2R3C"/>
</dbReference>
<evidence type="ECO:0000256" key="3">
    <source>
        <dbReference type="SAM" id="MobiDB-lite"/>
    </source>
</evidence>
<dbReference type="Proteomes" id="UP001212841">
    <property type="component" value="Unassembled WGS sequence"/>
</dbReference>